<protein>
    <recommendedName>
        <fullName evidence="4">NACHT domain-containing protein</fullName>
    </recommendedName>
</protein>
<dbReference type="PROSITE" id="PS00678">
    <property type="entry name" value="WD_REPEATS_1"/>
    <property type="match status" value="1"/>
</dbReference>
<proteinExistence type="predicted"/>
<dbReference type="SUPFAM" id="SSF50998">
    <property type="entry name" value="Quinoprotein alcohol dehydrogenase-like"/>
    <property type="match status" value="1"/>
</dbReference>
<feature type="repeat" description="WD" evidence="3">
    <location>
        <begin position="802"/>
        <end position="843"/>
    </location>
</feature>
<dbReference type="Gene3D" id="2.160.20.80">
    <property type="entry name" value="E3 ubiquitin-protein ligase SopA"/>
    <property type="match status" value="1"/>
</dbReference>
<name>A0A9P6UJD5_9FUNG</name>
<dbReference type="InterPro" id="IPR027417">
    <property type="entry name" value="P-loop_NTPase"/>
</dbReference>
<dbReference type="CDD" id="cd00200">
    <property type="entry name" value="WD40"/>
    <property type="match status" value="1"/>
</dbReference>
<dbReference type="Pfam" id="PF05729">
    <property type="entry name" value="NACHT"/>
    <property type="match status" value="1"/>
</dbReference>
<dbReference type="Gene3D" id="2.130.10.10">
    <property type="entry name" value="YVTN repeat-like/Quinoprotein amine dehydrogenase"/>
    <property type="match status" value="3"/>
</dbReference>
<dbReference type="SUPFAM" id="SSF52540">
    <property type="entry name" value="P-loop containing nucleoside triphosphate hydrolases"/>
    <property type="match status" value="1"/>
</dbReference>
<feature type="domain" description="NACHT" evidence="4">
    <location>
        <begin position="114"/>
        <end position="273"/>
    </location>
</feature>
<dbReference type="OrthoDB" id="538223at2759"/>
<evidence type="ECO:0000313" key="5">
    <source>
        <dbReference type="EMBL" id="KAG0304566.1"/>
    </source>
</evidence>
<evidence type="ECO:0000256" key="1">
    <source>
        <dbReference type="ARBA" id="ARBA00022574"/>
    </source>
</evidence>
<feature type="repeat" description="WD" evidence="3">
    <location>
        <begin position="718"/>
        <end position="754"/>
    </location>
</feature>
<evidence type="ECO:0000259" key="4">
    <source>
        <dbReference type="Pfam" id="PF05729"/>
    </source>
</evidence>
<evidence type="ECO:0000313" key="6">
    <source>
        <dbReference type="Proteomes" id="UP000823405"/>
    </source>
</evidence>
<evidence type="ECO:0000256" key="2">
    <source>
        <dbReference type="ARBA" id="ARBA00022737"/>
    </source>
</evidence>
<keyword evidence="6" id="KW-1185">Reference proteome</keyword>
<dbReference type="InterPro" id="IPR011047">
    <property type="entry name" value="Quinoprotein_ADH-like_sf"/>
</dbReference>
<organism evidence="5 6">
    <name type="scientific">Linnemannia gamsii</name>
    <dbReference type="NCBI Taxonomy" id="64522"/>
    <lineage>
        <taxon>Eukaryota</taxon>
        <taxon>Fungi</taxon>
        <taxon>Fungi incertae sedis</taxon>
        <taxon>Mucoromycota</taxon>
        <taxon>Mortierellomycotina</taxon>
        <taxon>Mortierellomycetes</taxon>
        <taxon>Mortierellales</taxon>
        <taxon>Mortierellaceae</taxon>
        <taxon>Linnemannia</taxon>
    </lineage>
</organism>
<dbReference type="InterPro" id="IPR007111">
    <property type="entry name" value="NACHT_NTPase"/>
</dbReference>
<evidence type="ECO:0000256" key="3">
    <source>
        <dbReference type="PROSITE-ProRule" id="PRU00221"/>
    </source>
</evidence>
<dbReference type="Gene3D" id="3.40.50.300">
    <property type="entry name" value="P-loop containing nucleotide triphosphate hydrolases"/>
    <property type="match status" value="1"/>
</dbReference>
<feature type="repeat" description="WD" evidence="3">
    <location>
        <begin position="760"/>
        <end position="801"/>
    </location>
</feature>
<dbReference type="PRINTS" id="PR00320">
    <property type="entry name" value="GPROTEINBRPT"/>
</dbReference>
<dbReference type="InterPro" id="IPR019775">
    <property type="entry name" value="WD40_repeat_CS"/>
</dbReference>
<dbReference type="SUPFAM" id="SSF141571">
    <property type="entry name" value="Pentapeptide repeat-like"/>
    <property type="match status" value="1"/>
</dbReference>
<dbReference type="SMART" id="SM00320">
    <property type="entry name" value="WD40"/>
    <property type="match status" value="6"/>
</dbReference>
<feature type="repeat" description="WD" evidence="3">
    <location>
        <begin position="844"/>
        <end position="879"/>
    </location>
</feature>
<dbReference type="Pfam" id="PF00805">
    <property type="entry name" value="Pentapeptide"/>
    <property type="match status" value="1"/>
</dbReference>
<dbReference type="Pfam" id="PF00400">
    <property type="entry name" value="WD40"/>
    <property type="match status" value="5"/>
</dbReference>
<accession>A0A9P6UJD5</accession>
<dbReference type="InterPro" id="IPR020472">
    <property type="entry name" value="WD40_PAC1"/>
</dbReference>
<sequence length="895" mass="99685">QVELDPLSATSARVSTASQGVQNMVMERSNLLPSAISWSSRRLSFPNTLPPLSQTGEIATVDYNLHNLRKKRLEEYKQAVYICPSAKPSLQAPDEQLCPLMHKVKDFLAGEGQVMLILGDSGAGKSTFNRHLEYELWHNYKPGDRIPLFVSLPTLDRPEKELIAEQLIAHSFSETQIRHLEQNRQFILICDGYDESKLTSNLNTTNSLCRSGQRDAKLLITCRTQYLGPDYRDQFVPMVEGMYHRAANNLFQEAVIAPFSKDQIDDYLERYIPLEPRVWTKKDYMDKLTTIPNLMDLVKNPFLLTLALEALPRVIQGTSDLSRIRITRVQLYDIFVEHWLGVNKRRLQSQKLSADDQKAFNELKDDGFERNGIEFQQGLAAAIFQEQDGRPVVDYSHRRDKNSWKVAYFGPEADISLLRVASLLSRTGNQHRFVHRSVLEYFFSRTICGPTSNNNEFAPHGYLDTTPPMDDHPLSRRKFIAEPSIVQFLAERVQLDPVFKQQLLTIVEQSKNDRQATQAAVNAITILVKAGEGFNGSDLRGIQIPGADLSGGQFDSAHFRGADLTGVNLSRSWIRQADFGASQMEGVQFEDLPYLEETEWVESCALSPDGESLAAGLNNGDINIYNTATWTRVRKVRGHSNGVTSLAYSPDGRQILSGGKDRNVRLWGSGAVQYTPEVLPSPLVTVLFSPTANQFALAGNDPYPRLCDSETGTVRYLLQGHVGAVTDLSYSPDGRRIASCGFDGTIRLFDTQTGLAGTVFKSQLGSIHSIAYSPDGRYIASGYRMGMLQLWETTTGKEGPAWKGHTFDISCTRFSPNGQLVASSSVDGTVKLWDAHTRSLISVFVGHHGRVTSLMFTTDGSQLVSSSRDKTVRLWEVNTAGSGLSLHGPFDPVSG</sequence>
<comment type="caution">
    <text evidence="5">The sequence shown here is derived from an EMBL/GenBank/DDBJ whole genome shotgun (WGS) entry which is preliminary data.</text>
</comment>
<dbReference type="InterPro" id="IPR001680">
    <property type="entry name" value="WD40_rpt"/>
</dbReference>
<dbReference type="InterPro" id="IPR015943">
    <property type="entry name" value="WD40/YVTN_repeat-like_dom_sf"/>
</dbReference>
<dbReference type="PROSITE" id="PS50294">
    <property type="entry name" value="WD_REPEATS_REGION"/>
    <property type="match status" value="5"/>
</dbReference>
<keyword evidence="1 3" id="KW-0853">WD repeat</keyword>
<dbReference type="EMBL" id="JAAAIN010001293">
    <property type="protein sequence ID" value="KAG0304566.1"/>
    <property type="molecule type" value="Genomic_DNA"/>
</dbReference>
<feature type="non-terminal residue" evidence="5">
    <location>
        <position position="895"/>
    </location>
</feature>
<gene>
    <name evidence="5" type="ORF">BGZ97_001425</name>
</gene>
<reference evidence="5" key="1">
    <citation type="journal article" date="2020" name="Fungal Divers.">
        <title>Resolving the Mortierellaceae phylogeny through synthesis of multi-gene phylogenetics and phylogenomics.</title>
        <authorList>
            <person name="Vandepol N."/>
            <person name="Liber J."/>
            <person name="Desiro A."/>
            <person name="Na H."/>
            <person name="Kennedy M."/>
            <person name="Barry K."/>
            <person name="Grigoriev I.V."/>
            <person name="Miller A.N."/>
            <person name="O'Donnell K."/>
            <person name="Stajich J.E."/>
            <person name="Bonito G."/>
        </authorList>
    </citation>
    <scope>NUCLEOTIDE SEQUENCE</scope>
    <source>
        <strain evidence="5">NVP60</strain>
    </source>
</reference>
<dbReference type="InterPro" id="IPR001646">
    <property type="entry name" value="5peptide_repeat"/>
</dbReference>
<dbReference type="AlphaFoldDB" id="A0A9P6UJD5"/>
<dbReference type="PANTHER" id="PTHR19879">
    <property type="entry name" value="TRANSCRIPTION INITIATION FACTOR TFIID"/>
    <property type="match status" value="1"/>
</dbReference>
<feature type="repeat" description="WD" evidence="3">
    <location>
        <begin position="636"/>
        <end position="667"/>
    </location>
</feature>
<dbReference type="PROSITE" id="PS50082">
    <property type="entry name" value="WD_REPEATS_2"/>
    <property type="match status" value="5"/>
</dbReference>
<keyword evidence="2" id="KW-0677">Repeat</keyword>
<dbReference type="PANTHER" id="PTHR19879:SF9">
    <property type="entry name" value="TRANSCRIPTION INITIATION FACTOR TFIID SUBUNIT 5"/>
    <property type="match status" value="1"/>
</dbReference>
<dbReference type="Proteomes" id="UP000823405">
    <property type="component" value="Unassembled WGS sequence"/>
</dbReference>
<feature type="non-terminal residue" evidence="5">
    <location>
        <position position="1"/>
    </location>
</feature>